<dbReference type="EMBL" id="FUWS01000002">
    <property type="protein sequence ID" value="SJZ65522.1"/>
    <property type="molecule type" value="Genomic_DNA"/>
</dbReference>
<evidence type="ECO:0000313" key="10">
    <source>
        <dbReference type="EMBL" id="SJZ65522.1"/>
    </source>
</evidence>
<evidence type="ECO:0000256" key="7">
    <source>
        <dbReference type="ARBA" id="ARBA00022842"/>
    </source>
</evidence>
<dbReference type="Pfam" id="PF03372">
    <property type="entry name" value="Exo_endo_phos"/>
    <property type="match status" value="1"/>
</dbReference>
<comment type="cofactor">
    <cofactor evidence="2">
        <name>Mg(2+)</name>
        <dbReference type="ChEBI" id="CHEBI:18420"/>
    </cofactor>
</comment>
<keyword evidence="4" id="KW-0479">Metal-binding</keyword>
<feature type="domain" description="Endonuclease/exonuclease/phosphatase" evidence="9">
    <location>
        <begin position="7"/>
        <end position="212"/>
    </location>
</feature>
<evidence type="ECO:0000256" key="8">
    <source>
        <dbReference type="ARBA" id="ARBA00023204"/>
    </source>
</evidence>
<proteinExistence type="predicted"/>
<dbReference type="GO" id="GO:0046872">
    <property type="term" value="F:metal ion binding"/>
    <property type="evidence" value="ECO:0007669"/>
    <property type="project" value="UniProtKB-KW"/>
</dbReference>
<dbReference type="Proteomes" id="UP000190637">
    <property type="component" value="Unassembled WGS sequence"/>
</dbReference>
<evidence type="ECO:0000256" key="1">
    <source>
        <dbReference type="ARBA" id="ARBA00001936"/>
    </source>
</evidence>
<comment type="cofactor">
    <cofactor evidence="1">
        <name>Mn(2+)</name>
        <dbReference type="ChEBI" id="CHEBI:29035"/>
    </cofactor>
</comment>
<keyword evidence="11" id="KW-1185">Reference proteome</keyword>
<keyword evidence="8" id="KW-0234">DNA repair</keyword>
<evidence type="ECO:0000313" key="11">
    <source>
        <dbReference type="Proteomes" id="UP000190637"/>
    </source>
</evidence>
<keyword evidence="10" id="KW-0255">Endonuclease</keyword>
<dbReference type="SUPFAM" id="SSF56219">
    <property type="entry name" value="DNase I-like"/>
    <property type="match status" value="1"/>
</dbReference>
<accession>A0A1T4MF07</accession>
<dbReference type="InterPro" id="IPR051547">
    <property type="entry name" value="TDP2-like"/>
</dbReference>
<gene>
    <name evidence="10" type="ORF">SAMN02745673_01086</name>
</gene>
<sequence length="231" mass="25194">MAVLRVLSYNVRSLRDDVDALVRVVRACRPDVLCLQEAPRLWRWRSRRRRFARAVGLAPVVNRRVGGLAILAAPDVRVVRTAHHRLTYHLGLHVRAVSIAVVEMAGRRVALATTHLDLHQGARLQHAAEVVERLAAVTGDGVDPVLTGDINEEADGPAWRLLASGMVDTGATVPRGGEMTFTARRPRKRIDAIFTGPGLRPVGAGVPLELVSEADLELATDHRPLLAEIAL</sequence>
<dbReference type="Gene3D" id="3.60.10.10">
    <property type="entry name" value="Endonuclease/exonuclease/phosphatase"/>
    <property type="match status" value="1"/>
</dbReference>
<evidence type="ECO:0000256" key="3">
    <source>
        <dbReference type="ARBA" id="ARBA00022722"/>
    </source>
</evidence>
<keyword evidence="5" id="KW-0227">DNA damage</keyword>
<reference evidence="10 11" key="1">
    <citation type="submission" date="2017-02" db="EMBL/GenBank/DDBJ databases">
        <authorList>
            <person name="Peterson S.W."/>
        </authorList>
    </citation>
    <scope>NUCLEOTIDE SEQUENCE [LARGE SCALE GENOMIC DNA]</scope>
    <source>
        <strain evidence="10 11">DSM 45154</strain>
    </source>
</reference>
<evidence type="ECO:0000256" key="2">
    <source>
        <dbReference type="ARBA" id="ARBA00001946"/>
    </source>
</evidence>
<keyword evidence="7" id="KW-0460">Magnesium</keyword>
<evidence type="ECO:0000256" key="4">
    <source>
        <dbReference type="ARBA" id="ARBA00022723"/>
    </source>
</evidence>
<keyword evidence="3" id="KW-0540">Nuclease</keyword>
<dbReference type="PANTHER" id="PTHR15822:SF4">
    <property type="entry name" value="TYROSYL-DNA PHOSPHODIESTERASE 2"/>
    <property type="match status" value="1"/>
</dbReference>
<evidence type="ECO:0000256" key="6">
    <source>
        <dbReference type="ARBA" id="ARBA00022801"/>
    </source>
</evidence>
<dbReference type="GO" id="GO:0004527">
    <property type="term" value="F:exonuclease activity"/>
    <property type="evidence" value="ECO:0007669"/>
    <property type="project" value="UniProtKB-KW"/>
</dbReference>
<dbReference type="OrthoDB" id="3820230at2"/>
<dbReference type="STRING" id="1122192.SAMN02745673_01086"/>
<keyword evidence="10" id="KW-0269">Exonuclease</keyword>
<dbReference type="GO" id="GO:0004519">
    <property type="term" value="F:endonuclease activity"/>
    <property type="evidence" value="ECO:0007669"/>
    <property type="project" value="UniProtKB-KW"/>
</dbReference>
<dbReference type="PANTHER" id="PTHR15822">
    <property type="entry name" value="TRAF AND TNF RECEPTOR-ASSOCIATED PROTEIN"/>
    <property type="match status" value="1"/>
</dbReference>
<evidence type="ECO:0000259" key="9">
    <source>
        <dbReference type="Pfam" id="PF03372"/>
    </source>
</evidence>
<dbReference type="AlphaFoldDB" id="A0A1T4MF07"/>
<dbReference type="InterPro" id="IPR036691">
    <property type="entry name" value="Endo/exonu/phosph_ase_sf"/>
</dbReference>
<dbReference type="InterPro" id="IPR005135">
    <property type="entry name" value="Endo/exonuclease/phosphatase"/>
</dbReference>
<evidence type="ECO:0000256" key="5">
    <source>
        <dbReference type="ARBA" id="ARBA00022763"/>
    </source>
</evidence>
<organism evidence="10 11">
    <name type="scientific">Marinactinospora thermotolerans DSM 45154</name>
    <dbReference type="NCBI Taxonomy" id="1122192"/>
    <lineage>
        <taxon>Bacteria</taxon>
        <taxon>Bacillati</taxon>
        <taxon>Actinomycetota</taxon>
        <taxon>Actinomycetes</taxon>
        <taxon>Streptosporangiales</taxon>
        <taxon>Nocardiopsidaceae</taxon>
        <taxon>Marinactinospora</taxon>
    </lineage>
</organism>
<protein>
    <submittedName>
        <fullName evidence="10">Metal-dependent hydrolase, endonuclease/exonuclease/phosphatase family</fullName>
    </submittedName>
</protein>
<keyword evidence="6 10" id="KW-0378">Hydrolase</keyword>
<name>A0A1T4MF07_9ACTN</name>
<dbReference type="GO" id="GO:0006281">
    <property type="term" value="P:DNA repair"/>
    <property type="evidence" value="ECO:0007669"/>
    <property type="project" value="UniProtKB-KW"/>
</dbReference>
<dbReference type="RefSeq" id="WP_078760460.1">
    <property type="nucleotide sequence ID" value="NZ_FUWS01000002.1"/>
</dbReference>